<evidence type="ECO:0000256" key="3">
    <source>
        <dbReference type="ARBA" id="ARBA00022475"/>
    </source>
</evidence>
<feature type="transmembrane region" description="Helical" evidence="7">
    <location>
        <begin position="107"/>
        <end position="132"/>
    </location>
</feature>
<keyword evidence="5 7" id="KW-1133">Transmembrane helix</keyword>
<reference evidence="10" key="1">
    <citation type="journal article" date="2019" name="Int. J. Syst. Evol. Microbiol.">
        <title>The Global Catalogue of Microorganisms (GCM) 10K type strain sequencing project: providing services to taxonomists for standard genome sequencing and annotation.</title>
        <authorList>
            <consortium name="The Broad Institute Genomics Platform"/>
            <consortium name="The Broad Institute Genome Sequencing Center for Infectious Disease"/>
            <person name="Wu L."/>
            <person name="Ma J."/>
        </authorList>
    </citation>
    <scope>NUCLEOTIDE SEQUENCE [LARGE SCALE GENOMIC DNA]</scope>
    <source>
        <strain evidence="10">KCTC 52416</strain>
    </source>
</reference>
<feature type="transmembrane region" description="Helical" evidence="7">
    <location>
        <begin position="6"/>
        <end position="32"/>
    </location>
</feature>
<comment type="caution">
    <text evidence="9">The sequence shown here is derived from an EMBL/GenBank/DDBJ whole genome shotgun (WGS) entry which is preliminary data.</text>
</comment>
<dbReference type="PANTHER" id="PTHR30353">
    <property type="entry name" value="INNER MEMBRANE PROTEIN DEDA-RELATED"/>
    <property type="match status" value="1"/>
</dbReference>
<evidence type="ECO:0000313" key="10">
    <source>
        <dbReference type="Proteomes" id="UP001595526"/>
    </source>
</evidence>
<keyword evidence="4 7" id="KW-0812">Transmembrane</keyword>
<keyword evidence="3 7" id="KW-1003">Cell membrane</keyword>
<dbReference type="PANTHER" id="PTHR30353:SF0">
    <property type="entry name" value="TRANSMEMBRANE PROTEIN"/>
    <property type="match status" value="1"/>
</dbReference>
<dbReference type="InterPro" id="IPR032816">
    <property type="entry name" value="VTT_dom"/>
</dbReference>
<name>A0ABV7JKW2_9SPHI</name>
<feature type="domain" description="VTT" evidence="8">
    <location>
        <begin position="33"/>
        <end position="159"/>
    </location>
</feature>
<evidence type="ECO:0000259" key="8">
    <source>
        <dbReference type="Pfam" id="PF09335"/>
    </source>
</evidence>
<evidence type="ECO:0000256" key="5">
    <source>
        <dbReference type="ARBA" id="ARBA00022989"/>
    </source>
</evidence>
<accession>A0ABV7JKW2</accession>
<proteinExistence type="inferred from homology"/>
<evidence type="ECO:0000256" key="6">
    <source>
        <dbReference type="ARBA" id="ARBA00023136"/>
    </source>
</evidence>
<evidence type="ECO:0000313" key="9">
    <source>
        <dbReference type="EMBL" id="MFC3197822.1"/>
    </source>
</evidence>
<sequence>MFDAGGLIQVGGLLLVILAVYGQTGLFFCFFLPSGSLLFMAGVLIANGLFGHTLFTTCSLGVAASVLGNVTGYVIGYKTGPLLHRRSDTKFFKKQHLTAAENFYSKYGALALSLGVFFPLIRTFGPIAAGIIQLRFSRFLAFVFIGSVGWIVSLVFAGYFIGNMPFLQPYLNYAVALIITAVTVPVVIKIVRAVREK</sequence>
<comment type="similarity">
    <text evidence="2 7">Belongs to the DedA family.</text>
</comment>
<evidence type="ECO:0000256" key="7">
    <source>
        <dbReference type="RuleBase" id="RU367016"/>
    </source>
</evidence>
<evidence type="ECO:0000256" key="2">
    <source>
        <dbReference type="ARBA" id="ARBA00010792"/>
    </source>
</evidence>
<dbReference type="EMBL" id="JBHRTA010000030">
    <property type="protein sequence ID" value="MFC3197822.1"/>
    <property type="molecule type" value="Genomic_DNA"/>
</dbReference>
<keyword evidence="10" id="KW-1185">Reference proteome</keyword>
<feature type="transmembrane region" description="Helical" evidence="7">
    <location>
        <begin position="139"/>
        <end position="161"/>
    </location>
</feature>
<keyword evidence="6 7" id="KW-0472">Membrane</keyword>
<evidence type="ECO:0000256" key="4">
    <source>
        <dbReference type="ARBA" id="ARBA00022692"/>
    </source>
</evidence>
<organism evidence="9 10">
    <name type="scientific">Parapedobacter deserti</name>
    <dbReference type="NCBI Taxonomy" id="1912957"/>
    <lineage>
        <taxon>Bacteria</taxon>
        <taxon>Pseudomonadati</taxon>
        <taxon>Bacteroidota</taxon>
        <taxon>Sphingobacteriia</taxon>
        <taxon>Sphingobacteriales</taxon>
        <taxon>Sphingobacteriaceae</taxon>
        <taxon>Parapedobacter</taxon>
    </lineage>
</organism>
<gene>
    <name evidence="9" type="ORF">ACFOET_09380</name>
</gene>
<feature type="transmembrane region" description="Helical" evidence="7">
    <location>
        <begin position="173"/>
        <end position="191"/>
    </location>
</feature>
<dbReference type="InterPro" id="IPR032818">
    <property type="entry name" value="DedA-like"/>
</dbReference>
<dbReference type="RefSeq" id="WP_379021882.1">
    <property type="nucleotide sequence ID" value="NZ_JBHRTA010000030.1"/>
</dbReference>
<dbReference type="Pfam" id="PF09335">
    <property type="entry name" value="VTT_dom"/>
    <property type="match status" value="1"/>
</dbReference>
<dbReference type="Proteomes" id="UP001595526">
    <property type="component" value="Unassembled WGS sequence"/>
</dbReference>
<evidence type="ECO:0000256" key="1">
    <source>
        <dbReference type="ARBA" id="ARBA00004651"/>
    </source>
</evidence>
<feature type="transmembrane region" description="Helical" evidence="7">
    <location>
        <begin position="44"/>
        <end position="67"/>
    </location>
</feature>
<comment type="subcellular location">
    <subcellularLocation>
        <location evidence="1 7">Cell membrane</location>
        <topology evidence="1 7">Multi-pass membrane protein</topology>
    </subcellularLocation>
</comment>
<protein>
    <submittedName>
        <fullName evidence="9">DedA family protein</fullName>
    </submittedName>
</protein>